<dbReference type="Proteomes" id="UP001597419">
    <property type="component" value="Unassembled WGS sequence"/>
</dbReference>
<evidence type="ECO:0000313" key="4">
    <source>
        <dbReference type="EMBL" id="MFD2463860.1"/>
    </source>
</evidence>
<dbReference type="PANTHER" id="PTHR16305:SF35">
    <property type="entry name" value="TRANSCRIPTIONAL ACTIVATOR DOMAIN"/>
    <property type="match status" value="1"/>
</dbReference>
<dbReference type="Pfam" id="PF00196">
    <property type="entry name" value="GerE"/>
    <property type="match status" value="1"/>
</dbReference>
<sequence length="917" mass="95700">MLLERGAELAVMASVLRSAHRGAGGLVLVSGPLGIGKTVLLNAFAEQANAEGTRVLRAGAAPFERDFAFGVVRQLFQGPVRAADPGRRAAWLGGEASAARSLLDDVPAGAPRSGADLALCEGVRALAANMAARTPLLLLVDDLQWTDVPSLRCLGCLAGRAAGLPVVIAAATHGEDHHAGPGRLAELTSLARETLPLRPLSARASARLTGAVFGRADPDFRAACHERAAGNPMVLTALLRALEADGAAPRGVPASVVRAVVPGDLRERLLSFLRRQPPAVTALAAAVAVVGDPIGLEVLAETAGLGVGEAKDAERVLRTAGLLTPSPAGPRFAHPAVRAVVGELPPPSGREAAHLAAACSLHRHGHPVERVANLLLGVDRPQGTWAAEVLRAAATSAIRDGRGRNAVELLRRALAHRPREGPGRAELLIDLAAVEGRFDPGTAARHLGQAVPQLPTAADRGAALLPFAPLAPGTAPRPVLALVRQAVGDLGDPARLSGSARALALRLEARLRHPGLENPLPDGGFATLEREPATDAERELHAVLLHEAARRAALPAGRAADLANRLLAAQPVDPEQPHTMVPLLVSVLIAADATAELAVWLEVALKRAHARSAPVVYRELCAQSALVLLHTGDFGPARAAAVEAWELMADDPGEQLAATLALTAIRTGDLRLATDRLDPARERRRARFTRPLWGLVDAMLAAGRGEAGQAVEHALDAGRALERDRWHGNGIVPWHAMTAELCLRAGDRTRAGVLADRAHRSALAWGAPGPLGRALRIRADVLGGHHGVPLLREAVDLLGRSEDRAEFAVAKVRLGRALAAAGHHRQAAEQLREGRELAESRAATHLLDPAGKPDAAVELTAAEARVARPAARGATNQDIAEALGVSTRAVEKQLTKVYRKLGIAGRAGLAPALPEAD</sequence>
<dbReference type="InterPro" id="IPR016032">
    <property type="entry name" value="Sig_transdc_resp-reg_C-effctor"/>
</dbReference>
<dbReference type="SUPFAM" id="SSF52540">
    <property type="entry name" value="P-loop containing nucleoside triphosphate hydrolases"/>
    <property type="match status" value="1"/>
</dbReference>
<dbReference type="InterPro" id="IPR041664">
    <property type="entry name" value="AAA_16"/>
</dbReference>
<dbReference type="Pfam" id="PF13191">
    <property type="entry name" value="AAA_16"/>
    <property type="match status" value="1"/>
</dbReference>
<proteinExistence type="predicted"/>
<reference evidence="5" key="1">
    <citation type="journal article" date="2019" name="Int. J. Syst. Evol. Microbiol.">
        <title>The Global Catalogue of Microorganisms (GCM) 10K type strain sequencing project: providing services to taxonomists for standard genome sequencing and annotation.</title>
        <authorList>
            <consortium name="The Broad Institute Genomics Platform"/>
            <consortium name="The Broad Institute Genome Sequencing Center for Infectious Disease"/>
            <person name="Wu L."/>
            <person name="Ma J."/>
        </authorList>
    </citation>
    <scope>NUCLEOTIDE SEQUENCE [LARGE SCALE GENOMIC DNA]</scope>
    <source>
        <strain evidence="5">CGMCC 4.7643</strain>
    </source>
</reference>
<dbReference type="PANTHER" id="PTHR16305">
    <property type="entry name" value="TESTICULAR SOLUBLE ADENYLYL CYCLASE"/>
    <property type="match status" value="1"/>
</dbReference>
<feature type="domain" description="HTH luxR-type" evidence="3">
    <location>
        <begin position="852"/>
        <end position="917"/>
    </location>
</feature>
<dbReference type="InterPro" id="IPR027417">
    <property type="entry name" value="P-loop_NTPase"/>
</dbReference>
<dbReference type="Gene3D" id="1.10.10.10">
    <property type="entry name" value="Winged helix-like DNA-binding domain superfamily/Winged helix DNA-binding domain"/>
    <property type="match status" value="1"/>
</dbReference>
<accession>A0ABW5GSI5</accession>
<dbReference type="GO" id="GO:0005524">
    <property type="term" value="F:ATP binding"/>
    <property type="evidence" value="ECO:0007669"/>
    <property type="project" value="UniProtKB-KW"/>
</dbReference>
<evidence type="ECO:0000313" key="5">
    <source>
        <dbReference type="Proteomes" id="UP001597419"/>
    </source>
</evidence>
<dbReference type="SMART" id="SM00421">
    <property type="entry name" value="HTH_LUXR"/>
    <property type="match status" value="1"/>
</dbReference>
<dbReference type="InterPro" id="IPR000792">
    <property type="entry name" value="Tscrpt_reg_LuxR_C"/>
</dbReference>
<dbReference type="SUPFAM" id="SSF46894">
    <property type="entry name" value="C-terminal effector domain of the bipartite response regulators"/>
    <property type="match status" value="1"/>
</dbReference>
<name>A0ABW5GSI5_9PSEU</name>
<evidence type="ECO:0000259" key="3">
    <source>
        <dbReference type="PROSITE" id="PS50043"/>
    </source>
</evidence>
<gene>
    <name evidence="4" type="ORF">ACFSYJ_34955</name>
</gene>
<keyword evidence="1" id="KW-0547">Nucleotide-binding</keyword>
<keyword evidence="2 4" id="KW-0067">ATP-binding</keyword>
<dbReference type="CDD" id="cd06170">
    <property type="entry name" value="LuxR_C_like"/>
    <property type="match status" value="1"/>
</dbReference>
<keyword evidence="5" id="KW-1185">Reference proteome</keyword>
<comment type="caution">
    <text evidence="4">The sequence shown here is derived from an EMBL/GenBank/DDBJ whole genome shotgun (WGS) entry which is preliminary data.</text>
</comment>
<dbReference type="EMBL" id="JBHUKU010000022">
    <property type="protein sequence ID" value="MFD2463860.1"/>
    <property type="molecule type" value="Genomic_DNA"/>
</dbReference>
<dbReference type="InterPro" id="IPR036388">
    <property type="entry name" value="WH-like_DNA-bd_sf"/>
</dbReference>
<protein>
    <submittedName>
        <fullName evidence="4">ATP-binding protein</fullName>
    </submittedName>
</protein>
<evidence type="ECO:0000256" key="1">
    <source>
        <dbReference type="ARBA" id="ARBA00022741"/>
    </source>
</evidence>
<evidence type="ECO:0000256" key="2">
    <source>
        <dbReference type="ARBA" id="ARBA00022840"/>
    </source>
</evidence>
<dbReference type="PROSITE" id="PS50043">
    <property type="entry name" value="HTH_LUXR_2"/>
    <property type="match status" value="1"/>
</dbReference>
<organism evidence="4 5">
    <name type="scientific">Amycolatopsis samaneae</name>
    <dbReference type="NCBI Taxonomy" id="664691"/>
    <lineage>
        <taxon>Bacteria</taxon>
        <taxon>Bacillati</taxon>
        <taxon>Actinomycetota</taxon>
        <taxon>Actinomycetes</taxon>
        <taxon>Pseudonocardiales</taxon>
        <taxon>Pseudonocardiaceae</taxon>
        <taxon>Amycolatopsis</taxon>
    </lineage>
</organism>
<dbReference type="RefSeq" id="WP_345386296.1">
    <property type="nucleotide sequence ID" value="NZ_BAABHG010000001.1"/>
</dbReference>